<comment type="similarity">
    <text evidence="2 13">Belongs to the germin family.</text>
</comment>
<evidence type="ECO:0000256" key="2">
    <source>
        <dbReference type="ARBA" id="ARBA00007456"/>
    </source>
</evidence>
<dbReference type="InterPro" id="IPR019780">
    <property type="entry name" value="Germin_Mn-BS"/>
</dbReference>
<dbReference type="GO" id="GO:0010497">
    <property type="term" value="P:plasmodesmata-mediated intercellular transport"/>
    <property type="evidence" value="ECO:0007669"/>
    <property type="project" value="UniProtKB-ARBA"/>
</dbReference>
<dbReference type="InterPro" id="IPR014710">
    <property type="entry name" value="RmlC-like_jellyroll"/>
</dbReference>
<feature type="binding site" evidence="10">
    <location>
        <position position="114"/>
    </location>
    <ligand>
        <name>oxalate</name>
        <dbReference type="ChEBI" id="CHEBI:30623"/>
    </ligand>
</feature>
<dbReference type="FunFam" id="2.60.120.10:FF:000025">
    <property type="entry name" value="germin-like protein subfamily 2 member 1"/>
    <property type="match status" value="1"/>
</dbReference>
<feature type="domain" description="Cupin type-1" evidence="14">
    <location>
        <begin position="59"/>
        <end position="207"/>
    </location>
</feature>
<evidence type="ECO:0000256" key="13">
    <source>
        <dbReference type="RuleBase" id="RU366015"/>
    </source>
</evidence>
<protein>
    <recommendedName>
        <fullName evidence="13">Germin-like protein</fullName>
    </recommendedName>
</protein>
<dbReference type="InterPro" id="IPR001929">
    <property type="entry name" value="Germin"/>
</dbReference>
<evidence type="ECO:0000256" key="1">
    <source>
        <dbReference type="ARBA" id="ARBA00004271"/>
    </source>
</evidence>
<feature type="binding site" evidence="11">
    <location>
        <position position="109"/>
    </location>
    <ligand>
        <name>Mn(2+)</name>
        <dbReference type="ChEBI" id="CHEBI:29035"/>
    </ligand>
</feature>
<dbReference type="OrthoDB" id="1921208at2759"/>
<dbReference type="SUPFAM" id="SSF51182">
    <property type="entry name" value="RmlC-like cupins"/>
    <property type="match status" value="1"/>
</dbReference>
<dbReference type="GO" id="GO:0030145">
    <property type="term" value="F:manganese ion binding"/>
    <property type="evidence" value="ECO:0007669"/>
    <property type="project" value="UniProtKB-UniRule"/>
</dbReference>
<dbReference type="EMBL" id="SMMG02000001">
    <property type="protein sequence ID" value="KAA3487130.1"/>
    <property type="molecule type" value="Genomic_DNA"/>
</dbReference>
<feature type="binding site" evidence="11">
    <location>
        <position position="153"/>
    </location>
    <ligand>
        <name>Mn(2+)</name>
        <dbReference type="ChEBI" id="CHEBI:29035"/>
    </ligand>
</feature>
<keyword evidence="9 10" id="KW-0464">Manganese</keyword>
<comment type="subcellular location">
    <subcellularLocation>
        <location evidence="1 13">Secreted</location>
        <location evidence="1 13">Extracellular space</location>
        <location evidence="1 13">Apoplast</location>
    </subcellularLocation>
</comment>
<organism evidence="15 16">
    <name type="scientific">Gossypium australe</name>
    <dbReference type="NCBI Taxonomy" id="47621"/>
    <lineage>
        <taxon>Eukaryota</taxon>
        <taxon>Viridiplantae</taxon>
        <taxon>Streptophyta</taxon>
        <taxon>Embryophyta</taxon>
        <taxon>Tracheophyta</taxon>
        <taxon>Spermatophyta</taxon>
        <taxon>Magnoliopsida</taxon>
        <taxon>eudicotyledons</taxon>
        <taxon>Gunneridae</taxon>
        <taxon>Pentapetalae</taxon>
        <taxon>rosids</taxon>
        <taxon>malvids</taxon>
        <taxon>Malvales</taxon>
        <taxon>Malvaceae</taxon>
        <taxon>Malvoideae</taxon>
        <taxon>Gossypium</taxon>
    </lineage>
</organism>
<keyword evidence="3 13" id="KW-0052">Apoplast</keyword>
<dbReference type="CDD" id="cd02241">
    <property type="entry name" value="cupin_OxOx"/>
    <property type="match status" value="1"/>
</dbReference>
<gene>
    <name evidence="15" type="ORF">EPI10_030980</name>
</gene>
<dbReference type="InterPro" id="IPR011051">
    <property type="entry name" value="RmlC_Cupin_sf"/>
</dbReference>
<dbReference type="PANTHER" id="PTHR31238">
    <property type="entry name" value="GERMIN-LIKE PROTEIN SUBFAMILY 3 MEMBER 3"/>
    <property type="match status" value="1"/>
</dbReference>
<evidence type="ECO:0000256" key="5">
    <source>
        <dbReference type="ARBA" id="ARBA00022723"/>
    </source>
</evidence>
<keyword evidence="16" id="KW-1185">Reference proteome</keyword>
<dbReference type="Gene3D" id="2.60.120.10">
    <property type="entry name" value="Jelly Rolls"/>
    <property type="match status" value="1"/>
</dbReference>
<evidence type="ECO:0000256" key="6">
    <source>
        <dbReference type="ARBA" id="ARBA00022729"/>
    </source>
</evidence>
<dbReference type="GO" id="GO:2000280">
    <property type="term" value="P:regulation of root development"/>
    <property type="evidence" value="ECO:0007669"/>
    <property type="project" value="UniProtKB-ARBA"/>
</dbReference>
<reference evidence="15" key="1">
    <citation type="submission" date="2019-08" db="EMBL/GenBank/DDBJ databases">
        <authorList>
            <person name="Liu F."/>
        </authorList>
    </citation>
    <scope>NUCLEOTIDE SEQUENCE [LARGE SCALE GENOMIC DNA]</scope>
    <source>
        <strain evidence="15">PA1801</strain>
        <tissue evidence="15">Leaf</tissue>
    </source>
</reference>
<sequence>MRAFPALFLASLALVLGASRADPDLLQDVCVADLSSGIKLNGFPCKHPSTIGANDFFFAGLANPNFPNNTLGSLVTAANVEKIPGLNTLGVSMSRIDYAVGGVNPPHTHPRASEIAFVLEGELEVGFFTTSNVLISKRIKKGEIFVFPKGLLHFQKNIGKTRASAITAFDSQFSGTQSIATTLFAASPTIPNDVLSKAFQIHPREVERIKVKLTPKK</sequence>
<dbReference type="GO" id="GO:0048046">
    <property type="term" value="C:apoplast"/>
    <property type="evidence" value="ECO:0007669"/>
    <property type="project" value="UniProtKB-SubCell"/>
</dbReference>
<dbReference type="SMART" id="SM00835">
    <property type="entry name" value="Cupin_1"/>
    <property type="match status" value="1"/>
</dbReference>
<dbReference type="Pfam" id="PF00190">
    <property type="entry name" value="Cupin_1"/>
    <property type="match status" value="1"/>
</dbReference>
<evidence type="ECO:0000256" key="7">
    <source>
        <dbReference type="ARBA" id="ARBA00023157"/>
    </source>
</evidence>
<keyword evidence="5 10" id="KW-0479">Metal-binding</keyword>
<name>A0A5B6WYZ8_9ROSI</name>
<feature type="binding site" evidence="11">
    <location>
        <position position="107"/>
    </location>
    <ligand>
        <name>Mn(2+)</name>
        <dbReference type="ChEBI" id="CHEBI:29035"/>
    </ligand>
</feature>
<feature type="signal peptide" evidence="13">
    <location>
        <begin position="1"/>
        <end position="21"/>
    </location>
</feature>
<feature type="disulfide bond" evidence="12">
    <location>
        <begin position="30"/>
        <end position="45"/>
    </location>
</feature>
<feature type="binding site" evidence="10">
    <location>
        <position position="109"/>
    </location>
    <ligand>
        <name>oxalate</name>
        <dbReference type="ChEBI" id="CHEBI:30623"/>
    </ligand>
</feature>
<dbReference type="Proteomes" id="UP000325315">
    <property type="component" value="Unassembled WGS sequence"/>
</dbReference>
<dbReference type="AlphaFoldDB" id="A0A5B6WYZ8"/>
<keyword evidence="7 12" id="KW-1015">Disulfide bond</keyword>
<evidence type="ECO:0000256" key="3">
    <source>
        <dbReference type="ARBA" id="ARBA00022523"/>
    </source>
</evidence>
<dbReference type="PROSITE" id="PS00725">
    <property type="entry name" value="GERMIN"/>
    <property type="match status" value="1"/>
</dbReference>
<dbReference type="PRINTS" id="PR00325">
    <property type="entry name" value="GERMIN"/>
</dbReference>
<evidence type="ECO:0000256" key="11">
    <source>
        <dbReference type="PIRSR" id="PIRSR601929-2"/>
    </source>
</evidence>
<keyword evidence="8" id="KW-0325">Glycoprotein</keyword>
<keyword evidence="4 13" id="KW-0964">Secreted</keyword>
<feature type="binding site" evidence="11">
    <location>
        <position position="114"/>
    </location>
    <ligand>
        <name>Mn(2+)</name>
        <dbReference type="ChEBI" id="CHEBI:29035"/>
    </ligand>
</feature>
<keyword evidence="6 13" id="KW-0732">Signal</keyword>
<accession>A0A5B6WYZ8</accession>
<dbReference type="GO" id="GO:0009506">
    <property type="term" value="C:plasmodesma"/>
    <property type="evidence" value="ECO:0007669"/>
    <property type="project" value="UniProtKB-ARBA"/>
</dbReference>
<comment type="caution">
    <text evidence="15">The sequence shown here is derived from an EMBL/GenBank/DDBJ whole genome shotgun (WGS) entry which is preliminary data.</text>
</comment>
<dbReference type="InterPro" id="IPR006045">
    <property type="entry name" value="Cupin_1"/>
</dbReference>
<evidence type="ECO:0000313" key="16">
    <source>
        <dbReference type="Proteomes" id="UP000325315"/>
    </source>
</evidence>
<evidence type="ECO:0000256" key="12">
    <source>
        <dbReference type="PIRSR" id="PIRSR601929-3"/>
    </source>
</evidence>
<feature type="chain" id="PRO_5023153599" description="Germin-like protein" evidence="13">
    <location>
        <begin position="22"/>
        <end position="217"/>
    </location>
</feature>
<feature type="binding site" evidence="10">
    <location>
        <position position="104"/>
    </location>
    <ligand>
        <name>oxalate</name>
        <dbReference type="ChEBI" id="CHEBI:30623"/>
    </ligand>
</feature>
<evidence type="ECO:0000256" key="8">
    <source>
        <dbReference type="ARBA" id="ARBA00023180"/>
    </source>
</evidence>
<proteinExistence type="inferred from homology"/>
<evidence type="ECO:0000313" key="15">
    <source>
        <dbReference type="EMBL" id="KAA3487130.1"/>
    </source>
</evidence>
<evidence type="ECO:0000256" key="10">
    <source>
        <dbReference type="PIRSR" id="PIRSR601929-1"/>
    </source>
</evidence>
<evidence type="ECO:0000259" key="14">
    <source>
        <dbReference type="SMART" id="SM00835"/>
    </source>
</evidence>
<evidence type="ECO:0000256" key="4">
    <source>
        <dbReference type="ARBA" id="ARBA00022525"/>
    </source>
</evidence>
<evidence type="ECO:0000256" key="9">
    <source>
        <dbReference type="ARBA" id="ARBA00023211"/>
    </source>
</evidence>